<dbReference type="Pfam" id="PF12796">
    <property type="entry name" value="Ank_2"/>
    <property type="match status" value="1"/>
</dbReference>
<dbReference type="Gene3D" id="1.25.40.20">
    <property type="entry name" value="Ankyrin repeat-containing domain"/>
    <property type="match status" value="1"/>
</dbReference>
<dbReference type="SUPFAM" id="SSF48403">
    <property type="entry name" value="Ankyrin repeat"/>
    <property type="match status" value="1"/>
</dbReference>
<keyword evidence="3" id="KW-0175">Coiled coil</keyword>
<gene>
    <name evidence="4" type="ORF">NCTC13315_01543</name>
</gene>
<dbReference type="InterPro" id="IPR036770">
    <property type="entry name" value="Ankyrin_rpt-contain_sf"/>
</dbReference>
<protein>
    <submittedName>
        <fullName evidence="4">Ran GTPase-activating protein (RanGAP) involved in mRNA processing and transport</fullName>
    </submittedName>
</protein>
<keyword evidence="1" id="KW-0677">Repeat</keyword>
<evidence type="ECO:0000256" key="2">
    <source>
        <dbReference type="PROSITE-ProRule" id="PRU00023"/>
    </source>
</evidence>
<dbReference type="RefSeq" id="WP_115302713.1">
    <property type="nucleotide sequence ID" value="NZ_CAAAHO010000004.1"/>
</dbReference>
<accession>A0A378I1I3</accession>
<keyword evidence="2" id="KW-0040">ANK repeat</keyword>
<feature type="repeat" description="ANK" evidence="2">
    <location>
        <begin position="46"/>
        <end position="74"/>
    </location>
</feature>
<proteinExistence type="predicted"/>
<dbReference type="Proteomes" id="UP000254968">
    <property type="component" value="Unassembled WGS sequence"/>
</dbReference>
<dbReference type="PANTHER" id="PTHR24111:SF0">
    <property type="entry name" value="LEUCINE-RICH REPEAT-CONTAINING PROTEIN"/>
    <property type="match status" value="1"/>
</dbReference>
<keyword evidence="5" id="KW-1185">Reference proteome</keyword>
<sequence>MHFYRFEKLPLQDHKPFFKAVKSGHLTKVRILFSKYKLNVNAVNPDGKTALSLACANLNADMITFLLNRGADINKPYPHWALTKATTLAEVIFLWKKACRKNDEGQRQQAANIIQLLWAHQPPPYLQEQDNLQAHLHCFCDANSRSLFTGLISYWKEKNPKRLISVDLSNRDINDSDLSNLADVLKFKEFYLYVAKLDLSNNSLSHSGLGDLAAALKNNTTLQSLDLSNNKKIGSRPGLLYSGFQYLIHALSKNTQLQYLNVKGCLLDKADINTLLNFLKEKPQDSKLERIDFDVPEAVLAALPAADRDVIRTTQGNSYFIGAIVQCKNKLTSYRPNEERAAALLGKSIEYLNNCKKDFTGEDISLYLEGIAAGLMKFIDVALENDFIDLVQCFDEVLKILELSRTSNVLRIITAYKTKDKNSLEVFRSTFENNMQALFSASWNIFSGHVDSQIVTPAEKMISMAKNLILGLSGFSKVIEGHCQLLEFAGEGLKTVVLEGAGLIGKTTEVADIIMHIPCSDDIKNFIIRQIHGATMRDSCDHLVNCFGNLTTALSKAKSLSHAIFHYYKDSMSNLPPEKAAIIAKYAFLHISDLLMSGIITKKFTADTFIEEAITYLSYVPIRDTVVRSDMLTAAEKQEAQAFFMQPGLKFSSEGKNGDCYCTVNGQISDHPKRWATPTEMTALNELLARRRADKEYTETISTTATLLEHPLRFNERELLLLAEKAPFETELSEYKSPSKEIKSQKQEMKAQREIIRLQAEKIESQGNEIKELKRQFNFLMQNALPKEESQVEEPVQYVSLI</sequence>
<evidence type="ECO:0000313" key="5">
    <source>
        <dbReference type="Proteomes" id="UP000254968"/>
    </source>
</evidence>
<dbReference type="SUPFAM" id="SSF52047">
    <property type="entry name" value="RNI-like"/>
    <property type="match status" value="1"/>
</dbReference>
<dbReference type="OrthoDB" id="9811849at2"/>
<evidence type="ECO:0000313" key="4">
    <source>
        <dbReference type="EMBL" id="STX29009.1"/>
    </source>
</evidence>
<dbReference type="PANTHER" id="PTHR24111">
    <property type="entry name" value="LEUCINE-RICH REPEAT-CONTAINING PROTEIN 34"/>
    <property type="match status" value="1"/>
</dbReference>
<dbReference type="InterPro" id="IPR032675">
    <property type="entry name" value="LRR_dom_sf"/>
</dbReference>
<organism evidence="4 5">
    <name type="scientific">Legionella beliardensis</name>
    <dbReference type="NCBI Taxonomy" id="91822"/>
    <lineage>
        <taxon>Bacteria</taxon>
        <taxon>Pseudomonadati</taxon>
        <taxon>Pseudomonadota</taxon>
        <taxon>Gammaproteobacteria</taxon>
        <taxon>Legionellales</taxon>
        <taxon>Legionellaceae</taxon>
        <taxon>Legionella</taxon>
    </lineage>
</organism>
<dbReference type="SMART" id="SM00248">
    <property type="entry name" value="ANK"/>
    <property type="match status" value="2"/>
</dbReference>
<dbReference type="AlphaFoldDB" id="A0A378I1I3"/>
<dbReference type="InterPro" id="IPR052201">
    <property type="entry name" value="LRR-containing_regulator"/>
</dbReference>
<dbReference type="EMBL" id="UGNV01000001">
    <property type="protein sequence ID" value="STX29009.1"/>
    <property type="molecule type" value="Genomic_DNA"/>
</dbReference>
<evidence type="ECO:0000256" key="1">
    <source>
        <dbReference type="ARBA" id="ARBA00022737"/>
    </source>
</evidence>
<name>A0A378I1I3_9GAMM</name>
<dbReference type="Gene3D" id="3.80.10.10">
    <property type="entry name" value="Ribonuclease Inhibitor"/>
    <property type="match status" value="1"/>
</dbReference>
<feature type="coiled-coil region" evidence="3">
    <location>
        <begin position="746"/>
        <end position="783"/>
    </location>
</feature>
<dbReference type="PROSITE" id="PS50088">
    <property type="entry name" value="ANK_REPEAT"/>
    <property type="match status" value="1"/>
</dbReference>
<evidence type="ECO:0000256" key="3">
    <source>
        <dbReference type="SAM" id="Coils"/>
    </source>
</evidence>
<dbReference type="InterPro" id="IPR002110">
    <property type="entry name" value="Ankyrin_rpt"/>
</dbReference>
<dbReference type="PROSITE" id="PS50297">
    <property type="entry name" value="ANK_REP_REGION"/>
    <property type="match status" value="1"/>
</dbReference>
<reference evidence="4 5" key="1">
    <citation type="submission" date="2018-06" db="EMBL/GenBank/DDBJ databases">
        <authorList>
            <consortium name="Pathogen Informatics"/>
            <person name="Doyle S."/>
        </authorList>
    </citation>
    <scope>NUCLEOTIDE SEQUENCE [LARGE SCALE GENOMIC DNA]</scope>
    <source>
        <strain evidence="4 5">NCTC13315</strain>
    </source>
</reference>